<keyword evidence="7" id="KW-1185">Reference proteome</keyword>
<keyword evidence="4" id="KW-0325">Glycoprotein</keyword>
<dbReference type="GeneTree" id="ENSGT00940000166558"/>
<evidence type="ECO:0000256" key="4">
    <source>
        <dbReference type="ARBA" id="ARBA00023180"/>
    </source>
</evidence>
<dbReference type="Pfam" id="PF13330">
    <property type="entry name" value="Mucin2_WxxW"/>
    <property type="match status" value="1"/>
</dbReference>
<name>H2ZLX8_CIOSA</name>
<dbReference type="InterPro" id="IPR037120">
    <property type="entry name" value="Haem_peroxidase_sf_animal"/>
</dbReference>
<dbReference type="HOGENOM" id="CLU_1069426_0_0_1"/>
<feature type="domain" description="WxxW" evidence="5">
    <location>
        <begin position="178"/>
        <end position="257"/>
    </location>
</feature>
<comment type="subcellular location">
    <subcellularLocation>
        <location evidence="1">Secreted</location>
    </subcellularLocation>
</comment>
<evidence type="ECO:0000313" key="6">
    <source>
        <dbReference type="Ensembl" id="ENSCSAVP00000018594.1"/>
    </source>
</evidence>
<sequence>MAYQFRDLRKGDSFWYENGGSSAKFTLSQLRSIKQTMLSGVICDVGENVTTIQPEVMKLHTLPGNQRVPCTSLTSLDLSPWNETAGEFPSIVDDINTADYEWTPWFPITHYRSNELPLDPGPAVLRILRVYRPDDVCNDVLGKEMRTVNRHMQIRFKCPPGQIKGTDFPPVDSAEVYWTNWSDQLTPNAPNYDDDEGLAGSNACFKPIAVQAQTLDGIPARETGDVFEMLSPQDGLLCRGTHQPGNQCKDYRVRYLCSKG</sequence>
<dbReference type="GO" id="GO:0020037">
    <property type="term" value="F:heme binding"/>
    <property type="evidence" value="ECO:0007669"/>
    <property type="project" value="InterPro"/>
</dbReference>
<reference evidence="7" key="1">
    <citation type="submission" date="2003-08" db="EMBL/GenBank/DDBJ databases">
        <authorList>
            <person name="Birren B."/>
            <person name="Nusbaum C."/>
            <person name="Abebe A."/>
            <person name="Abouelleil A."/>
            <person name="Adekoya E."/>
            <person name="Ait-zahra M."/>
            <person name="Allen N."/>
            <person name="Allen T."/>
            <person name="An P."/>
            <person name="Anderson M."/>
            <person name="Anderson S."/>
            <person name="Arachchi H."/>
            <person name="Armbruster J."/>
            <person name="Bachantsang P."/>
            <person name="Baldwin J."/>
            <person name="Barry A."/>
            <person name="Bayul T."/>
            <person name="Blitshsteyn B."/>
            <person name="Bloom T."/>
            <person name="Blye J."/>
            <person name="Boguslavskiy L."/>
            <person name="Borowsky M."/>
            <person name="Boukhgalter B."/>
            <person name="Brunache A."/>
            <person name="Butler J."/>
            <person name="Calixte N."/>
            <person name="Calvo S."/>
            <person name="Camarata J."/>
            <person name="Campo K."/>
            <person name="Chang J."/>
            <person name="Cheshatsang Y."/>
            <person name="Citroen M."/>
            <person name="Collymore A."/>
            <person name="Considine T."/>
            <person name="Cook A."/>
            <person name="Cooke P."/>
            <person name="Corum B."/>
            <person name="Cuomo C."/>
            <person name="David R."/>
            <person name="Dawoe T."/>
            <person name="Degray S."/>
            <person name="Dodge S."/>
            <person name="Dooley K."/>
            <person name="Dorje P."/>
            <person name="Dorjee K."/>
            <person name="Dorris L."/>
            <person name="Duffey N."/>
            <person name="Dupes A."/>
            <person name="Elkins T."/>
            <person name="Engels R."/>
            <person name="Erickson J."/>
            <person name="Farina A."/>
            <person name="Faro S."/>
            <person name="Ferreira P."/>
            <person name="Fischer H."/>
            <person name="Fitzgerald M."/>
            <person name="Foley K."/>
            <person name="Gage D."/>
            <person name="Galagan J."/>
            <person name="Gearin G."/>
            <person name="Gnerre S."/>
            <person name="Gnirke A."/>
            <person name="Goyette A."/>
            <person name="Graham J."/>
            <person name="Grandbois E."/>
            <person name="Gyaltsen K."/>
            <person name="Hafez N."/>
            <person name="Hagopian D."/>
            <person name="Hagos B."/>
            <person name="Hall J."/>
            <person name="Hatcher B."/>
            <person name="Heller A."/>
            <person name="Higgins H."/>
            <person name="Honan T."/>
            <person name="Horn A."/>
            <person name="Houde N."/>
            <person name="Hughes L."/>
            <person name="Hulme W."/>
            <person name="Husby E."/>
            <person name="Iliev I."/>
            <person name="Jaffe D."/>
            <person name="Jones C."/>
            <person name="Kamal M."/>
            <person name="Kamat A."/>
            <person name="Kamvysselis M."/>
            <person name="Karlsson E."/>
            <person name="Kells C."/>
            <person name="Kieu A."/>
            <person name="Kisner P."/>
            <person name="Kodira C."/>
            <person name="Kulbokas E."/>
            <person name="Labutti K."/>
            <person name="Lama D."/>
            <person name="Landers T."/>
            <person name="Leger J."/>
            <person name="Levine S."/>
            <person name="Lewis D."/>
            <person name="Lewis T."/>
            <person name="Lindblad-toh K."/>
            <person name="Liu X."/>
            <person name="Lokyitsang T."/>
            <person name="Lokyitsang Y."/>
            <person name="Lucien O."/>
            <person name="Lui A."/>
            <person name="Ma L.J."/>
            <person name="Mabbitt R."/>
            <person name="Macdonald J."/>
            <person name="Maclean C."/>
            <person name="Major J."/>
            <person name="Manning J."/>
            <person name="Marabella R."/>
            <person name="Maru K."/>
            <person name="Matthews C."/>
            <person name="Mauceli E."/>
            <person name="Mccarthy M."/>
            <person name="Mcdonough S."/>
            <person name="Mcghee T."/>
            <person name="Meldrim J."/>
            <person name="Meneus L."/>
            <person name="Mesirov J."/>
            <person name="Mihalev A."/>
            <person name="Mihova T."/>
            <person name="Mikkelsen T."/>
            <person name="Mlenga V."/>
            <person name="Moru K."/>
            <person name="Mozes J."/>
            <person name="Mulrain L."/>
            <person name="Munson G."/>
            <person name="Naylor J."/>
            <person name="Newes C."/>
            <person name="Nguyen C."/>
            <person name="Nguyen N."/>
            <person name="Nguyen T."/>
            <person name="Nicol R."/>
            <person name="Nielsen C."/>
            <person name="Nizzari M."/>
            <person name="Norbu C."/>
            <person name="Norbu N."/>
            <person name="O'donnell P."/>
            <person name="Okoawo O."/>
            <person name="O'leary S."/>
            <person name="Omotosho B."/>
            <person name="O'neill K."/>
            <person name="Osman S."/>
            <person name="Parker S."/>
            <person name="Perrin D."/>
            <person name="Phunkhang P."/>
            <person name="Piqani B."/>
            <person name="Purcell S."/>
            <person name="Rachupka T."/>
            <person name="Ramasamy U."/>
            <person name="Rameau R."/>
            <person name="Ray V."/>
            <person name="Raymond C."/>
            <person name="Retta R."/>
            <person name="Richardson S."/>
            <person name="Rise C."/>
            <person name="Rodriguez J."/>
            <person name="Rogers J."/>
            <person name="Rogov P."/>
            <person name="Rutman M."/>
            <person name="Schupbach R."/>
            <person name="Seaman C."/>
            <person name="Settipalli S."/>
            <person name="Sharpe T."/>
            <person name="Sheridan J."/>
            <person name="Sherpa N."/>
            <person name="Shi J."/>
            <person name="Smirnov S."/>
            <person name="Smith C."/>
            <person name="Sougnez C."/>
            <person name="Spencer B."/>
            <person name="Stalker J."/>
            <person name="Stange-thomann N."/>
            <person name="Stavropoulos S."/>
            <person name="Stetson K."/>
            <person name="Stone C."/>
            <person name="Stone S."/>
            <person name="Stubbs M."/>
            <person name="Talamas J."/>
            <person name="Tchuinga P."/>
            <person name="Tenzing P."/>
            <person name="Tesfaye S."/>
            <person name="Theodore J."/>
            <person name="Thoulutsang Y."/>
            <person name="Topham K."/>
            <person name="Towey S."/>
            <person name="Tsamla T."/>
            <person name="Tsomo N."/>
            <person name="Vallee D."/>
            <person name="Vassiliev H."/>
            <person name="Venkataraman V."/>
            <person name="Vinson J."/>
            <person name="Vo A."/>
            <person name="Wade C."/>
            <person name="Wang S."/>
            <person name="Wangchuk T."/>
            <person name="Wangdi T."/>
            <person name="Whittaker C."/>
            <person name="Wilkinson J."/>
            <person name="Wu Y."/>
            <person name="Wyman D."/>
            <person name="Yadav S."/>
            <person name="Yang S."/>
            <person name="Yang X."/>
            <person name="Yeager S."/>
            <person name="Yee E."/>
            <person name="Young G."/>
            <person name="Zainoun J."/>
            <person name="Zembeck L."/>
            <person name="Zimmer A."/>
            <person name="Zody M."/>
            <person name="Lander E."/>
        </authorList>
    </citation>
    <scope>NUCLEOTIDE SEQUENCE [LARGE SCALE GENOMIC DNA]</scope>
</reference>
<dbReference type="SUPFAM" id="SSF48113">
    <property type="entry name" value="Heme-dependent peroxidases"/>
    <property type="match status" value="1"/>
</dbReference>
<dbReference type="Ensembl" id="ENSCSAVT00000018796.1">
    <property type="protein sequence ID" value="ENSCSAVP00000018594.1"/>
    <property type="gene ID" value="ENSCSAVG00000010925.1"/>
</dbReference>
<reference evidence="6" key="3">
    <citation type="submission" date="2025-09" db="UniProtKB">
        <authorList>
            <consortium name="Ensembl"/>
        </authorList>
    </citation>
    <scope>IDENTIFICATION</scope>
</reference>
<dbReference type="InterPro" id="IPR010255">
    <property type="entry name" value="Haem_peroxidase_sf"/>
</dbReference>
<dbReference type="GO" id="GO:0005576">
    <property type="term" value="C:extracellular region"/>
    <property type="evidence" value="ECO:0007669"/>
    <property type="project" value="UniProtKB-SubCell"/>
</dbReference>
<protein>
    <recommendedName>
        <fullName evidence="5">WxxW domain-containing protein</fullName>
    </recommendedName>
</protein>
<dbReference type="Proteomes" id="UP000007875">
    <property type="component" value="Unassembled WGS sequence"/>
</dbReference>
<evidence type="ECO:0000313" key="7">
    <source>
        <dbReference type="Proteomes" id="UP000007875"/>
    </source>
</evidence>
<reference evidence="6" key="2">
    <citation type="submission" date="2025-08" db="UniProtKB">
        <authorList>
            <consortium name="Ensembl"/>
        </authorList>
    </citation>
    <scope>IDENTIFICATION</scope>
</reference>
<dbReference type="GO" id="GO:0006979">
    <property type="term" value="P:response to oxidative stress"/>
    <property type="evidence" value="ECO:0007669"/>
    <property type="project" value="InterPro"/>
</dbReference>
<dbReference type="Gene3D" id="1.10.640.10">
    <property type="entry name" value="Haem peroxidase domain superfamily, animal type"/>
    <property type="match status" value="1"/>
</dbReference>
<dbReference type="GO" id="GO:0004601">
    <property type="term" value="F:peroxidase activity"/>
    <property type="evidence" value="ECO:0007669"/>
    <property type="project" value="InterPro"/>
</dbReference>
<dbReference type="Pfam" id="PF03098">
    <property type="entry name" value="An_peroxidase"/>
    <property type="match status" value="1"/>
</dbReference>
<keyword evidence="3" id="KW-0732">Signal</keyword>
<organism evidence="6 7">
    <name type="scientific">Ciona savignyi</name>
    <name type="common">Pacific transparent sea squirt</name>
    <dbReference type="NCBI Taxonomy" id="51511"/>
    <lineage>
        <taxon>Eukaryota</taxon>
        <taxon>Metazoa</taxon>
        <taxon>Chordata</taxon>
        <taxon>Tunicata</taxon>
        <taxon>Ascidiacea</taxon>
        <taxon>Phlebobranchia</taxon>
        <taxon>Cionidae</taxon>
        <taxon>Ciona</taxon>
    </lineage>
</organism>
<accession>H2ZLX8</accession>
<evidence type="ECO:0000259" key="5">
    <source>
        <dbReference type="Pfam" id="PF13330"/>
    </source>
</evidence>
<dbReference type="PANTHER" id="PTHR11475:SF4">
    <property type="entry name" value="CHORION PEROXIDASE"/>
    <property type="match status" value="1"/>
</dbReference>
<evidence type="ECO:0000256" key="3">
    <source>
        <dbReference type="ARBA" id="ARBA00022729"/>
    </source>
</evidence>
<evidence type="ECO:0000256" key="2">
    <source>
        <dbReference type="ARBA" id="ARBA00022525"/>
    </source>
</evidence>
<dbReference type="InterPro" id="IPR025155">
    <property type="entry name" value="WxxW_domain"/>
</dbReference>
<evidence type="ECO:0000256" key="1">
    <source>
        <dbReference type="ARBA" id="ARBA00004613"/>
    </source>
</evidence>
<dbReference type="InterPro" id="IPR019791">
    <property type="entry name" value="Haem_peroxidase_animal"/>
</dbReference>
<dbReference type="PROSITE" id="PS50292">
    <property type="entry name" value="PEROXIDASE_3"/>
    <property type="match status" value="1"/>
</dbReference>
<dbReference type="AlphaFoldDB" id="H2ZLX8"/>
<proteinExistence type="predicted"/>
<dbReference type="PANTHER" id="PTHR11475">
    <property type="entry name" value="OXIDASE/PEROXIDASE"/>
    <property type="match status" value="1"/>
</dbReference>
<keyword evidence="2" id="KW-0964">Secreted</keyword>